<evidence type="ECO:0000313" key="1">
    <source>
        <dbReference type="EMBL" id="MBN7771972.1"/>
    </source>
</evidence>
<accession>A0A939IGI4</accession>
<evidence type="ECO:0000313" key="2">
    <source>
        <dbReference type="Proteomes" id="UP000664545"/>
    </source>
</evidence>
<dbReference type="Proteomes" id="UP000664545">
    <property type="component" value="Unassembled WGS sequence"/>
</dbReference>
<dbReference type="AlphaFoldDB" id="A0A939IGI4"/>
<organism evidence="1 2">
    <name type="scientific">Clostridium aminobutyricum</name>
    <dbReference type="NCBI Taxonomy" id="33953"/>
    <lineage>
        <taxon>Bacteria</taxon>
        <taxon>Bacillati</taxon>
        <taxon>Bacillota</taxon>
        <taxon>Clostridia</taxon>
        <taxon>Eubacteriales</taxon>
        <taxon>Clostridiaceae</taxon>
        <taxon>Clostridium</taxon>
    </lineage>
</organism>
<proteinExistence type="predicted"/>
<keyword evidence="2" id="KW-1185">Reference proteome</keyword>
<gene>
    <name evidence="1" type="ORF">JYB65_01165</name>
</gene>
<reference evidence="1" key="1">
    <citation type="submission" date="2021-02" db="EMBL/GenBank/DDBJ databases">
        <title>Abyssanaerobacter marinus gen.nov., sp., nov, anaerobic bacterium isolated from the Onnuri vent field of Indian Ocean and suggestion of Mogibacteriaceae fam. nov., and proposal of reclassification of ambiguous this family's genus member.</title>
        <authorList>
            <person name="Kim Y.J."/>
            <person name="Yang J.-A."/>
        </authorList>
    </citation>
    <scope>NUCLEOTIDE SEQUENCE</scope>
    <source>
        <strain evidence="1">DSM 2634</strain>
    </source>
</reference>
<dbReference type="RefSeq" id="WP_206580751.1">
    <property type="nucleotide sequence ID" value="NZ_JAFJZZ010000001.1"/>
</dbReference>
<sequence length="229" mass="24809">MSGGAHIVFRKSPAQNIFNAVSSDLTVPTDALASYPNPNDASYNTVPEFFHVFYNGVYTIDAGVAYENNGYYRLFANINGTWHSGPLAKATGTKTLKSWFSAEGTNRYIVTQFGSVVDKAPISTTMYNSLNKGSQIYREMVIASNAKSTIPANAYYKNAKFANTTLTNVNGTYVALDSKSTCVLNKLDPNVSQSTFDTYCKGVNTPSGTTFVSDTSSASFNQKDSNFAV</sequence>
<dbReference type="EMBL" id="JAFJZZ010000001">
    <property type="protein sequence ID" value="MBN7771972.1"/>
    <property type="molecule type" value="Genomic_DNA"/>
</dbReference>
<name>A0A939IGI4_CLOAM</name>
<protein>
    <submittedName>
        <fullName evidence="1">Uncharacterized protein</fullName>
    </submittedName>
</protein>
<comment type="caution">
    <text evidence="1">The sequence shown here is derived from an EMBL/GenBank/DDBJ whole genome shotgun (WGS) entry which is preliminary data.</text>
</comment>